<keyword evidence="1" id="KW-0812">Transmembrane</keyword>
<evidence type="ECO:0000313" key="3">
    <source>
        <dbReference type="Proteomes" id="UP000018168"/>
    </source>
</evidence>
<proteinExistence type="predicted"/>
<feature type="transmembrane region" description="Helical" evidence="1">
    <location>
        <begin position="35"/>
        <end position="55"/>
    </location>
</feature>
<dbReference type="Proteomes" id="UP000018168">
    <property type="component" value="Unassembled WGS sequence"/>
</dbReference>
<evidence type="ECO:0000313" key="2">
    <source>
        <dbReference type="EMBL" id="CDC03836.1"/>
    </source>
</evidence>
<sequence length="149" mass="17394">MDYNKIVLKRWSRTILSICSTLLNVPLKLKGRSRIRLGFGFFFCVFTIIFQCRCPPAPPQNRWPSCAFFRTLFSAGRCFLLFPWPFSRTGNLLVLLQPAAAPAGLWSLLLQPFLSPAFLPCCKIGHTEARQKRWIFQRKIRLIFLFLFY</sequence>
<protein>
    <submittedName>
        <fullName evidence="2">Uncharacterized protein</fullName>
    </submittedName>
</protein>
<reference evidence="2" key="1">
    <citation type="submission" date="2012-11" db="EMBL/GenBank/DDBJ databases">
        <title>Dependencies among metagenomic species, viruses, plasmids and units of genetic variation.</title>
        <authorList>
            <person name="Nielsen H.B."/>
            <person name="Almeida M."/>
            <person name="Juncker A.S."/>
            <person name="Rasmussen S."/>
            <person name="Li J."/>
            <person name="Sunagawa S."/>
            <person name="Plichta D."/>
            <person name="Gautier L."/>
            <person name="Le Chatelier E."/>
            <person name="Peletier E."/>
            <person name="Bonde I."/>
            <person name="Nielsen T."/>
            <person name="Manichanh C."/>
            <person name="Arumugam M."/>
            <person name="Batto J."/>
            <person name="Santos M.B.Q.D."/>
            <person name="Blom N."/>
            <person name="Borruel N."/>
            <person name="Burgdorf K.S."/>
            <person name="Boumezbeur F."/>
            <person name="Casellas F."/>
            <person name="Dore J."/>
            <person name="Guarner F."/>
            <person name="Hansen T."/>
            <person name="Hildebrand F."/>
            <person name="Kaas R.S."/>
            <person name="Kennedy S."/>
            <person name="Kristiansen K."/>
            <person name="Kultima J.R."/>
            <person name="Leonard P."/>
            <person name="Levenez F."/>
            <person name="Lund O."/>
            <person name="Moumen B."/>
            <person name="Le Paslier D."/>
            <person name="Pons N."/>
            <person name="Pedersen O."/>
            <person name="Prifti E."/>
            <person name="Qin J."/>
            <person name="Raes J."/>
            <person name="Tap J."/>
            <person name="Tims S."/>
            <person name="Ussery D.W."/>
            <person name="Yamada T."/>
            <person name="MetaHit consortium"/>
            <person name="Renault P."/>
            <person name="Sicheritz-Ponten T."/>
            <person name="Bork P."/>
            <person name="Wang J."/>
            <person name="Brunak S."/>
            <person name="Ehrlich S.D."/>
        </authorList>
    </citation>
    <scope>NUCLEOTIDE SEQUENCE [LARGE SCALE GENOMIC DNA]</scope>
</reference>
<name>R6NC97_9FIRM</name>
<dbReference type="AlphaFoldDB" id="R6NC97"/>
<gene>
    <name evidence="2" type="ORF">BN578_01837</name>
</gene>
<comment type="caution">
    <text evidence="2">The sequence shown here is derived from an EMBL/GenBank/DDBJ whole genome shotgun (WGS) entry which is preliminary data.</text>
</comment>
<dbReference type="EMBL" id="CBEP010000021">
    <property type="protein sequence ID" value="CDC03836.1"/>
    <property type="molecule type" value="Genomic_DNA"/>
</dbReference>
<evidence type="ECO:0000256" key="1">
    <source>
        <dbReference type="SAM" id="Phobius"/>
    </source>
</evidence>
<organism evidence="2 3">
    <name type="scientific">[Clostridium] leptum CAG:27</name>
    <dbReference type="NCBI Taxonomy" id="1263068"/>
    <lineage>
        <taxon>Bacteria</taxon>
        <taxon>Bacillati</taxon>
        <taxon>Bacillota</taxon>
        <taxon>Clostridia</taxon>
        <taxon>Eubacteriales</taxon>
        <taxon>Oscillospiraceae</taxon>
        <taxon>Oscillospiraceae incertae sedis</taxon>
    </lineage>
</organism>
<keyword evidence="1" id="KW-1133">Transmembrane helix</keyword>
<keyword evidence="1" id="KW-0472">Membrane</keyword>
<accession>R6NC97</accession>